<accession>A0A927MWV3</accession>
<protein>
    <submittedName>
        <fullName evidence="1">Uncharacterized protein</fullName>
    </submittedName>
</protein>
<keyword evidence="2" id="KW-1185">Reference proteome</keyword>
<evidence type="ECO:0000313" key="2">
    <source>
        <dbReference type="Proteomes" id="UP000638648"/>
    </source>
</evidence>
<proteinExistence type="predicted"/>
<organism evidence="1 2">
    <name type="scientific">Actinopolymorpha pittospori</name>
    <dbReference type="NCBI Taxonomy" id="648752"/>
    <lineage>
        <taxon>Bacteria</taxon>
        <taxon>Bacillati</taxon>
        <taxon>Actinomycetota</taxon>
        <taxon>Actinomycetes</taxon>
        <taxon>Propionibacteriales</taxon>
        <taxon>Actinopolymorphaceae</taxon>
        <taxon>Actinopolymorpha</taxon>
    </lineage>
</organism>
<dbReference type="Pfam" id="PF16945">
    <property type="entry name" value="Phage_r1t_holin"/>
    <property type="match status" value="1"/>
</dbReference>
<dbReference type="AlphaFoldDB" id="A0A927MWV3"/>
<gene>
    <name evidence="1" type="ORF">HEB94_003086</name>
</gene>
<evidence type="ECO:0000313" key="1">
    <source>
        <dbReference type="EMBL" id="MBE1606238.1"/>
    </source>
</evidence>
<name>A0A927MWV3_9ACTN</name>
<dbReference type="RefSeq" id="WP_192750400.1">
    <property type="nucleotide sequence ID" value="NZ_BAABJL010000011.1"/>
</dbReference>
<dbReference type="InterPro" id="IPR020109">
    <property type="entry name" value="Holin_r1t"/>
</dbReference>
<sequence length="81" mass="8327">MTKQFFVDLAERVGATYVQTFIGLLLLADQLNLDVLKAAAVASVPAALATLKAIIKQSGIVSATAQASVAQAAKPTDPTAQ</sequence>
<dbReference type="Proteomes" id="UP000638648">
    <property type="component" value="Unassembled WGS sequence"/>
</dbReference>
<reference evidence="1" key="1">
    <citation type="submission" date="2020-10" db="EMBL/GenBank/DDBJ databases">
        <title>Sequencing the genomes of 1000 actinobacteria strains.</title>
        <authorList>
            <person name="Klenk H.-P."/>
        </authorList>
    </citation>
    <scope>NUCLEOTIDE SEQUENCE</scope>
    <source>
        <strain evidence="1">DSM 45354</strain>
    </source>
</reference>
<comment type="caution">
    <text evidence="1">The sequence shown here is derived from an EMBL/GenBank/DDBJ whole genome shotgun (WGS) entry which is preliminary data.</text>
</comment>
<dbReference type="EMBL" id="JADBEM010000001">
    <property type="protein sequence ID" value="MBE1606238.1"/>
    <property type="molecule type" value="Genomic_DNA"/>
</dbReference>